<dbReference type="InterPro" id="IPR046917">
    <property type="entry name" value="ABC-3C_CTD12"/>
</dbReference>
<reference evidence="2 3" key="1">
    <citation type="submission" date="2019-03" db="EMBL/GenBank/DDBJ databases">
        <title>Porphyromonas levii Isolated from the Uterus of Dairy Cows.</title>
        <authorList>
            <person name="Francis A.M."/>
        </authorList>
    </citation>
    <scope>NUCLEOTIDE SEQUENCE [LARGE SCALE GENOMIC DNA]</scope>
    <source>
        <strain evidence="2 3">AF5678</strain>
    </source>
</reference>
<proteinExistence type="predicted"/>
<feature type="domain" description="ABC-three component systems C-terminal" evidence="1">
    <location>
        <begin position="2"/>
        <end position="70"/>
    </location>
</feature>
<gene>
    <name evidence="2" type="ORF">E4P47_10175</name>
</gene>
<evidence type="ECO:0000313" key="2">
    <source>
        <dbReference type="EMBL" id="TFH93775.1"/>
    </source>
</evidence>
<sequence length="73" mass="8680">MNEEIANVYEDAASELNAKIALYREQYYEFEKILEACYDMIVKNHKHTLKGKKLLVRTMLHYMYCNCDLGRKA</sequence>
<organism evidence="2 3">
    <name type="scientific">Porphyromonas levii</name>
    <dbReference type="NCBI Taxonomy" id="28114"/>
    <lineage>
        <taxon>Bacteria</taxon>
        <taxon>Pseudomonadati</taxon>
        <taxon>Bacteroidota</taxon>
        <taxon>Bacteroidia</taxon>
        <taxon>Bacteroidales</taxon>
        <taxon>Porphyromonadaceae</taxon>
        <taxon>Porphyromonas</taxon>
    </lineage>
</organism>
<dbReference type="Pfam" id="PF20279">
    <property type="entry name" value="CTD12"/>
    <property type="match status" value="1"/>
</dbReference>
<evidence type="ECO:0000313" key="3">
    <source>
        <dbReference type="Proteomes" id="UP000297225"/>
    </source>
</evidence>
<name>A0A4Y8WLE3_9PORP</name>
<evidence type="ECO:0000259" key="1">
    <source>
        <dbReference type="Pfam" id="PF20279"/>
    </source>
</evidence>
<dbReference type="Proteomes" id="UP000297225">
    <property type="component" value="Unassembled WGS sequence"/>
</dbReference>
<protein>
    <recommendedName>
        <fullName evidence="1">ABC-three component systems C-terminal domain-containing protein</fullName>
    </recommendedName>
</protein>
<dbReference type="EMBL" id="SPNC01000350">
    <property type="protein sequence ID" value="TFH93775.1"/>
    <property type="molecule type" value="Genomic_DNA"/>
</dbReference>
<accession>A0A4Y8WLE3</accession>
<dbReference type="AlphaFoldDB" id="A0A4Y8WLE3"/>
<keyword evidence="3" id="KW-1185">Reference proteome</keyword>
<comment type="caution">
    <text evidence="2">The sequence shown here is derived from an EMBL/GenBank/DDBJ whole genome shotgun (WGS) entry which is preliminary data.</text>
</comment>